<dbReference type="Pfam" id="PF00067">
    <property type="entry name" value="p450"/>
    <property type="match status" value="3"/>
</dbReference>
<evidence type="ECO:0000256" key="11">
    <source>
        <dbReference type="ARBA" id="ARBA00023033"/>
    </source>
</evidence>
<feature type="binding site" description="axial binding residue" evidence="13">
    <location>
        <position position="1377"/>
    </location>
    <ligand>
        <name>heme</name>
        <dbReference type="ChEBI" id="CHEBI:30413"/>
    </ligand>
    <ligandPart>
        <name>Fe</name>
        <dbReference type="ChEBI" id="CHEBI:18248"/>
    </ligandPart>
</feature>
<keyword evidence="8" id="KW-0492">Microsome</keyword>
<evidence type="ECO:0000256" key="7">
    <source>
        <dbReference type="ARBA" id="ARBA00022824"/>
    </source>
</evidence>
<comment type="similarity">
    <text evidence="4">Belongs to the cytochrome P450 family.</text>
</comment>
<evidence type="ECO:0000256" key="5">
    <source>
        <dbReference type="ARBA" id="ARBA00022617"/>
    </source>
</evidence>
<keyword evidence="11" id="KW-0503">Monooxygenase</keyword>
<dbReference type="PANTHER" id="PTHR24292">
    <property type="entry name" value="CYTOCHROME P450"/>
    <property type="match status" value="1"/>
</dbReference>
<evidence type="ECO:0000256" key="8">
    <source>
        <dbReference type="ARBA" id="ARBA00022848"/>
    </source>
</evidence>
<dbReference type="PRINTS" id="PR00463">
    <property type="entry name" value="EP450I"/>
</dbReference>
<evidence type="ECO:0000313" key="14">
    <source>
        <dbReference type="EMBL" id="RLU15532.1"/>
    </source>
</evidence>
<evidence type="ECO:0000256" key="2">
    <source>
        <dbReference type="ARBA" id="ARBA00004174"/>
    </source>
</evidence>
<keyword evidence="9" id="KW-0560">Oxidoreductase</keyword>
<keyword evidence="7" id="KW-0256">Endoplasmic reticulum</keyword>
<evidence type="ECO:0000256" key="10">
    <source>
        <dbReference type="ARBA" id="ARBA00023004"/>
    </source>
</evidence>
<dbReference type="InterPro" id="IPR050476">
    <property type="entry name" value="Insect_CytP450_Detox"/>
</dbReference>
<dbReference type="Proteomes" id="UP000279307">
    <property type="component" value="Chromosome 13"/>
</dbReference>
<evidence type="ECO:0000256" key="9">
    <source>
        <dbReference type="ARBA" id="ARBA00023002"/>
    </source>
</evidence>
<dbReference type="CDD" id="cd11056">
    <property type="entry name" value="CYP6-like"/>
    <property type="match status" value="3"/>
</dbReference>
<evidence type="ECO:0000256" key="6">
    <source>
        <dbReference type="ARBA" id="ARBA00022723"/>
    </source>
</evidence>
<dbReference type="Gene3D" id="1.10.630.10">
    <property type="entry name" value="Cytochrome P450"/>
    <property type="match status" value="3"/>
</dbReference>
<dbReference type="PRINTS" id="PR00385">
    <property type="entry name" value="P450"/>
</dbReference>
<dbReference type="GO" id="GO:0004497">
    <property type="term" value="F:monooxygenase activity"/>
    <property type="evidence" value="ECO:0007669"/>
    <property type="project" value="UniProtKB-KW"/>
</dbReference>
<dbReference type="GO" id="GO:0016705">
    <property type="term" value="F:oxidoreductase activity, acting on paired donors, with incorporation or reduction of molecular oxygen"/>
    <property type="evidence" value="ECO:0007669"/>
    <property type="project" value="InterPro"/>
</dbReference>
<evidence type="ECO:0000256" key="13">
    <source>
        <dbReference type="PIRSR" id="PIRSR602401-1"/>
    </source>
</evidence>
<keyword evidence="12" id="KW-0472">Membrane</keyword>
<sequence>MIHVIILSVIAGALGLYYFFFKKTNLFKQHGIPHNKPLPIIGNVESFFFRRQSITEFAKMMYDVDSDAKYVGMYDFTKPMIVLRDPELIKLITLKHFDTFMDHRDFIDETQDILFGKSLFSLRGDRWRQVRALLTPAFTSSKMKSMFKLMSECGAEFGTYLAQTPPEKRAMEMKEVFSRYTVDVIATCAFGVSVDSMRNPNNDFYVYGREVAKFDTAMFIKFYIYNTMPWLARILKLKFVRDQVKNFFHDLVETTIRTRDEKGIVRPDMLQLLMENRGKEGKPDLTIDDMISQAFVFFFGGFDSTSAAMCFAAHEIAINSDVQETLQNEIDNVLEETNGQAPYDAINNMEYLDAVVNETLRMYPVAIMTDRVCLNDFELPPALPGAKPYIIKKGDGLWISMVGLHHDPKYFEEPKKFDPDRFLGERKKNSLNCGAYLPFGLGPRMCIGNRFSLLETKALLFHLLARCNLRPCEKTSVPIKFAKDGFNMKAEGGFWLNVSPRENIHHTIARSTTNEKTLIAGALGLHFFFKKMSLFKEHGIPHIKPLPIVGNMGSFFFRRQSLTEFAKMMYEVNPDAKYIGMYDFSNPIIVLRDPELIKLITLKHFDTFMDHRSFIDETQDILFGKSLFSLRGDRWRQVRALLSPAFTSSKMKSMFKLMSECGADFGTYLAQTPPEKRAMEMKEVFSRYTVDVIATCAFGVSVDSMRNPNNDFYVYGREAANFDTIMFIKFFIYNTMPWVARILKMNFVRDQVKNFFHDLVETTIRTRDEKGIVRPDMLQLMMESRGKEGKPDLTIDDMMSQAFVFFFGGFDSTSAAMCFAAHEIAINSDVQEKLQNEIDNVLEETNGQAPYDAINNMEYLDAVVNETLRMYPVAVVTDRLCLNDFELPPALPGAKPFTMKKGHGLWIPMYGLQHDPKYFEEPEKFDPDRFLGERKKNSLNCSAYLPFGSGPRMCIGNRFALLETKALLFHLLARCSLKPCEKTSVPINFILNDPIHPDAKYVGVYELTTPRVVIRDPELIKSITLKHFDMFMDHNSFINENQDSLFGKNIIVLRGERWREVRSILSPAFTSSKIKGMFKLMSDYSVNFVNYLAQLPAEKKTMEMKEIFVRYTNDVIASCAFGVNVDSMRNPENTFYAYGREAIVVNYVLLVKAYIFRNLPWLARMLRLRLFPEKVAIFFRDLVQSTIKLREEKGITRPDMMQLMMESRNKNGKTVLTLDDMVSQAFIFFFGGFENPSTLMCFIAHEIAVHPNVHERLRNEIDEVLEATNGQASYEAIDSMEYLNAVINETLRMYPVGSMLDRLCVKDFKLPPTLPDSKPFTIRKGQSLWIPVSGLHHDPKYFEEPEKFDPERFLGERKKISLNCGAYLPFGLGPRMCLGSRFALMEMKILFFHLLARCDLKPNEKMSLPLTLAKDGFSMKAEGGFWLDITSRKSLHRTIVT</sequence>
<dbReference type="PANTHER" id="PTHR24292:SF54">
    <property type="entry name" value="CYP9F3-RELATED"/>
    <property type="match status" value="1"/>
</dbReference>
<evidence type="ECO:0000313" key="15">
    <source>
        <dbReference type="Proteomes" id="UP000279307"/>
    </source>
</evidence>
<dbReference type="PROSITE" id="PS00086">
    <property type="entry name" value="CYTOCHROME_P450"/>
    <property type="match status" value="3"/>
</dbReference>
<dbReference type="InterPro" id="IPR001128">
    <property type="entry name" value="Cyt_P450"/>
</dbReference>
<comment type="subcellular location">
    <subcellularLocation>
        <location evidence="3">Endoplasmic reticulum membrane</location>
        <topology evidence="3">Peripheral membrane protein</topology>
    </subcellularLocation>
    <subcellularLocation>
        <location evidence="2">Microsome membrane</location>
        <topology evidence="2">Peripheral membrane protein</topology>
    </subcellularLocation>
</comment>
<dbReference type="OrthoDB" id="2789670at2759"/>
<accession>A0A3L8D4V8</accession>
<reference evidence="14 15" key="1">
    <citation type="journal article" date="2018" name="Genome Res.">
        <title>The genomic architecture and molecular evolution of ant odorant receptors.</title>
        <authorList>
            <person name="McKenzie S.K."/>
            <person name="Kronauer D.J.C."/>
        </authorList>
    </citation>
    <scope>NUCLEOTIDE SEQUENCE [LARGE SCALE GENOMIC DNA]</scope>
    <source>
        <strain evidence="14">Clonal line C1</strain>
    </source>
</reference>
<evidence type="ECO:0000256" key="1">
    <source>
        <dbReference type="ARBA" id="ARBA00001971"/>
    </source>
</evidence>
<evidence type="ECO:0000256" key="3">
    <source>
        <dbReference type="ARBA" id="ARBA00004406"/>
    </source>
</evidence>
<keyword evidence="5 13" id="KW-0349">Heme</keyword>
<evidence type="ECO:0008006" key="16">
    <source>
        <dbReference type="Google" id="ProtNLM"/>
    </source>
</evidence>
<dbReference type="InterPro" id="IPR017972">
    <property type="entry name" value="Cyt_P450_CS"/>
</dbReference>
<protein>
    <recommendedName>
        <fullName evidence="16">Cytochrome P450 9e2</fullName>
    </recommendedName>
</protein>
<gene>
    <name evidence="14" type="ORF">DMN91_012526</name>
</gene>
<keyword evidence="10 13" id="KW-0408">Iron</keyword>
<proteinExistence type="inferred from homology"/>
<dbReference type="EMBL" id="QOIP01000013">
    <property type="protein sequence ID" value="RLU15532.1"/>
    <property type="molecule type" value="Genomic_DNA"/>
</dbReference>
<keyword evidence="6 13" id="KW-0479">Metal-binding</keyword>
<dbReference type="GO" id="GO:0005506">
    <property type="term" value="F:iron ion binding"/>
    <property type="evidence" value="ECO:0007669"/>
    <property type="project" value="InterPro"/>
</dbReference>
<dbReference type="FunFam" id="1.10.630.10:FF:000042">
    <property type="entry name" value="Cytochrome P450"/>
    <property type="match status" value="3"/>
</dbReference>
<dbReference type="GO" id="GO:0005789">
    <property type="term" value="C:endoplasmic reticulum membrane"/>
    <property type="evidence" value="ECO:0007669"/>
    <property type="project" value="UniProtKB-SubCell"/>
</dbReference>
<dbReference type="InterPro" id="IPR036396">
    <property type="entry name" value="Cyt_P450_sf"/>
</dbReference>
<evidence type="ECO:0000256" key="4">
    <source>
        <dbReference type="ARBA" id="ARBA00010617"/>
    </source>
</evidence>
<comment type="cofactor">
    <cofactor evidence="1 13">
        <name>heme</name>
        <dbReference type="ChEBI" id="CHEBI:30413"/>
    </cofactor>
</comment>
<evidence type="ECO:0000256" key="12">
    <source>
        <dbReference type="ARBA" id="ARBA00023136"/>
    </source>
</evidence>
<organism evidence="14 15">
    <name type="scientific">Ooceraea biroi</name>
    <name type="common">Clonal raider ant</name>
    <name type="synonym">Cerapachys biroi</name>
    <dbReference type="NCBI Taxonomy" id="2015173"/>
    <lineage>
        <taxon>Eukaryota</taxon>
        <taxon>Metazoa</taxon>
        <taxon>Ecdysozoa</taxon>
        <taxon>Arthropoda</taxon>
        <taxon>Hexapoda</taxon>
        <taxon>Insecta</taxon>
        <taxon>Pterygota</taxon>
        <taxon>Neoptera</taxon>
        <taxon>Endopterygota</taxon>
        <taxon>Hymenoptera</taxon>
        <taxon>Apocrita</taxon>
        <taxon>Aculeata</taxon>
        <taxon>Formicoidea</taxon>
        <taxon>Formicidae</taxon>
        <taxon>Dorylinae</taxon>
        <taxon>Ooceraea</taxon>
    </lineage>
</organism>
<dbReference type="GO" id="GO:0020037">
    <property type="term" value="F:heme binding"/>
    <property type="evidence" value="ECO:0007669"/>
    <property type="project" value="InterPro"/>
</dbReference>
<dbReference type="SUPFAM" id="SSF48264">
    <property type="entry name" value="Cytochrome P450"/>
    <property type="match status" value="3"/>
</dbReference>
<dbReference type="InterPro" id="IPR002401">
    <property type="entry name" value="Cyt_P450_E_grp-I"/>
</dbReference>
<name>A0A3L8D4V8_OOCBI</name>
<comment type="caution">
    <text evidence="14">The sequence shown here is derived from an EMBL/GenBank/DDBJ whole genome shotgun (WGS) entry which is preliminary data.</text>
</comment>